<protein>
    <submittedName>
        <fullName evidence="2">Uncharacterized protein</fullName>
    </submittedName>
</protein>
<feature type="region of interest" description="Disordered" evidence="1">
    <location>
        <begin position="1"/>
        <end position="116"/>
    </location>
</feature>
<dbReference type="AlphaFoldDB" id="A0A6B0YQD4"/>
<feature type="compositionally biased region" description="Basic residues" evidence="1">
    <location>
        <begin position="14"/>
        <end position="27"/>
    </location>
</feature>
<name>A0A6B0YQD4_9CHLR</name>
<feature type="compositionally biased region" description="Basic residues" evidence="1">
    <location>
        <begin position="52"/>
        <end position="74"/>
    </location>
</feature>
<comment type="caution">
    <text evidence="2">The sequence shown here is derived from an EMBL/GenBank/DDBJ whole genome shotgun (WGS) entry which is preliminary data.</text>
</comment>
<reference evidence="2" key="1">
    <citation type="submission" date="2019-09" db="EMBL/GenBank/DDBJ databases">
        <title>Characterisation of the sponge microbiome using genome-centric metagenomics.</title>
        <authorList>
            <person name="Engelberts J.P."/>
            <person name="Robbins S.J."/>
            <person name="De Goeij J.M."/>
            <person name="Aranda M."/>
            <person name="Bell S.C."/>
            <person name="Webster N.S."/>
        </authorList>
    </citation>
    <scope>NUCLEOTIDE SEQUENCE</scope>
    <source>
        <strain evidence="2">SB0664_bin_27</strain>
    </source>
</reference>
<gene>
    <name evidence="2" type="ORF">F4Y42_06875</name>
</gene>
<dbReference type="EMBL" id="VXRG01000061">
    <property type="protein sequence ID" value="MXY93160.1"/>
    <property type="molecule type" value="Genomic_DNA"/>
</dbReference>
<feature type="compositionally biased region" description="Basic and acidic residues" evidence="1">
    <location>
        <begin position="37"/>
        <end position="51"/>
    </location>
</feature>
<accession>A0A6B0YQD4</accession>
<evidence type="ECO:0000256" key="1">
    <source>
        <dbReference type="SAM" id="MobiDB-lite"/>
    </source>
</evidence>
<evidence type="ECO:0000313" key="2">
    <source>
        <dbReference type="EMBL" id="MXY93160.1"/>
    </source>
</evidence>
<feature type="compositionally biased region" description="Basic and acidic residues" evidence="1">
    <location>
        <begin position="1"/>
        <end position="13"/>
    </location>
</feature>
<sequence>MASTEPPDKQDRGRSRKRRYFRRRRRKGGQDASLAAEQREDRDEARPEQRTRSKSQNRRRSENRRRSSRRRGRAARGQESQVLRAEEESQPQTDVYIYTHVIRPTNRDGGSGEFQADHSLNLAGATAVGPPVGMEYLLESIGQQLDEWFQPSADSTAADDGSVEESRPDTDSTDGGEVQEEEPDFFQGMADDNRADDNLSLRE</sequence>
<feature type="compositionally biased region" description="Basic and acidic residues" evidence="1">
    <location>
        <begin position="191"/>
        <end position="203"/>
    </location>
</feature>
<organism evidence="2">
    <name type="scientific">Caldilineaceae bacterium SB0664_bin_27</name>
    <dbReference type="NCBI Taxonomy" id="2605260"/>
    <lineage>
        <taxon>Bacteria</taxon>
        <taxon>Bacillati</taxon>
        <taxon>Chloroflexota</taxon>
        <taxon>Caldilineae</taxon>
        <taxon>Caldilineales</taxon>
        <taxon>Caldilineaceae</taxon>
    </lineage>
</organism>
<feature type="region of interest" description="Disordered" evidence="1">
    <location>
        <begin position="147"/>
        <end position="203"/>
    </location>
</feature>
<proteinExistence type="predicted"/>
<feature type="compositionally biased region" description="Acidic residues" evidence="1">
    <location>
        <begin position="171"/>
        <end position="184"/>
    </location>
</feature>